<feature type="compositionally biased region" description="Low complexity" evidence="3">
    <location>
        <begin position="49"/>
        <end position="70"/>
    </location>
</feature>
<dbReference type="AlphaFoldDB" id="A0A9W7ZVV3"/>
<dbReference type="OrthoDB" id="2213137at2759"/>
<reference evidence="6" key="1">
    <citation type="submission" date="2022-07" db="EMBL/GenBank/DDBJ databases">
        <title>Phylogenomic reconstructions and comparative analyses of Kickxellomycotina fungi.</title>
        <authorList>
            <person name="Reynolds N.K."/>
            <person name="Stajich J.E."/>
            <person name="Barry K."/>
            <person name="Grigoriev I.V."/>
            <person name="Crous P."/>
            <person name="Smith M.E."/>
        </authorList>
    </citation>
    <scope>NUCLEOTIDE SEQUENCE</scope>
    <source>
        <strain evidence="6">NBRC 100468</strain>
    </source>
</reference>
<feature type="transmembrane region" description="Helical" evidence="4">
    <location>
        <begin position="602"/>
        <end position="629"/>
    </location>
</feature>
<evidence type="ECO:0000256" key="2">
    <source>
        <dbReference type="ARBA" id="ARBA00006727"/>
    </source>
</evidence>
<keyword evidence="7" id="KW-1185">Reference proteome</keyword>
<dbReference type="Pfam" id="PF07690">
    <property type="entry name" value="MFS_1"/>
    <property type="match status" value="2"/>
</dbReference>
<dbReference type="Proteomes" id="UP001150538">
    <property type="component" value="Unassembled WGS sequence"/>
</dbReference>
<dbReference type="Gene3D" id="1.20.1250.20">
    <property type="entry name" value="MFS general substrate transporter like domains"/>
    <property type="match status" value="2"/>
</dbReference>
<feature type="transmembrane region" description="Helical" evidence="4">
    <location>
        <begin position="165"/>
        <end position="187"/>
    </location>
</feature>
<dbReference type="PANTHER" id="PTHR11360">
    <property type="entry name" value="MONOCARBOXYLATE TRANSPORTER"/>
    <property type="match status" value="1"/>
</dbReference>
<keyword evidence="4" id="KW-1133">Transmembrane helix</keyword>
<evidence type="ECO:0000256" key="1">
    <source>
        <dbReference type="ARBA" id="ARBA00004141"/>
    </source>
</evidence>
<feature type="transmembrane region" description="Helical" evidence="4">
    <location>
        <begin position="512"/>
        <end position="531"/>
    </location>
</feature>
<organism evidence="6 7">
    <name type="scientific">Mycoemilia scoparia</name>
    <dbReference type="NCBI Taxonomy" id="417184"/>
    <lineage>
        <taxon>Eukaryota</taxon>
        <taxon>Fungi</taxon>
        <taxon>Fungi incertae sedis</taxon>
        <taxon>Zoopagomycota</taxon>
        <taxon>Kickxellomycotina</taxon>
        <taxon>Kickxellomycetes</taxon>
        <taxon>Kickxellales</taxon>
        <taxon>Kickxellaceae</taxon>
        <taxon>Mycoemilia</taxon>
    </lineage>
</organism>
<feature type="transmembrane region" description="Helical" evidence="4">
    <location>
        <begin position="194"/>
        <end position="210"/>
    </location>
</feature>
<name>A0A9W7ZVV3_9FUNG</name>
<evidence type="ECO:0000313" key="7">
    <source>
        <dbReference type="Proteomes" id="UP001150538"/>
    </source>
</evidence>
<keyword evidence="4" id="KW-0472">Membrane</keyword>
<evidence type="ECO:0000313" key="6">
    <source>
        <dbReference type="EMBL" id="KAJ1911784.1"/>
    </source>
</evidence>
<feature type="transmembrane region" description="Helical" evidence="4">
    <location>
        <begin position="673"/>
        <end position="697"/>
    </location>
</feature>
<dbReference type="GO" id="GO:0022857">
    <property type="term" value="F:transmembrane transporter activity"/>
    <property type="evidence" value="ECO:0007669"/>
    <property type="project" value="InterPro"/>
</dbReference>
<feature type="transmembrane region" description="Helical" evidence="4">
    <location>
        <begin position="641"/>
        <end position="661"/>
    </location>
</feature>
<feature type="transmembrane region" description="Helical" evidence="4">
    <location>
        <begin position="281"/>
        <end position="302"/>
    </location>
</feature>
<dbReference type="PANTHER" id="PTHR11360:SF284">
    <property type="entry name" value="EG:103B4.3 PROTEIN-RELATED"/>
    <property type="match status" value="1"/>
</dbReference>
<evidence type="ECO:0000259" key="5">
    <source>
        <dbReference type="PROSITE" id="PS50850"/>
    </source>
</evidence>
<feature type="compositionally biased region" description="Polar residues" evidence="3">
    <location>
        <begin position="86"/>
        <end position="99"/>
    </location>
</feature>
<comment type="caution">
    <text evidence="6">The sequence shown here is derived from an EMBL/GenBank/DDBJ whole genome shotgun (WGS) entry which is preliminary data.</text>
</comment>
<sequence>MAKKSLVYKFFGYTASSSSFSFPSSSATLNGKAVIRKKSPDYDIESNYASSQLSSSSSSPNSKGISSSKSCNANNDNDFNKHKLATSPNTMPPETTSGSNNYLRLGRITTWLKSLRTNPHQRQGVLVVTASFITSMFTTSLFPSMGVYQAYYLETMFKNESAAKISWITTTCVICLSGMMVVGGIIFEKIGPRFTILIGTNMMVLGYLLASFSTRIWQLILTQGLLVGTGAAVMNSVAMVLPLDYFDGGKGLAIGIATSGAGIGGMWMPPLIQALIDSVGIHWTLRIVGFIVFVVCNICSIFQKRPPPPPSSLSSLDINNTMKMGIQSEEAHENQYNNLKSLKNIPSVDSNGFAVTNKPGHGYCSGGELESDVGTKHLEIERPGIMMFSCNETVSGNESAAANKAFGEPEIIPKQIKNSNYKIYHNNTLGIMKANNADAGNHESPHKSICDALHTKKEEDEDEIRTEHEHSHYVHSVIEEVGEKNSINKKETATQSSGKWWMLLDPQILMDIPVWLLFFSLFFLMIATNSLTGYSIASANLQGISPTKSSLIPTVMGITHTIGNIISGMLADYVGAITIYLVSLVSSMIFTFAFWYPAKSYAMFMVLSLMFGLVGLNTNNTLPVIIAQFYGLKRLPSTTGIVLFGGVIGGLCGNYAVAAVYDKVDHRGKFKFTILLTGIIFGASSLFGLAAMVMFYWRKKRGKLAIL</sequence>
<feature type="transmembrane region" description="Helical" evidence="4">
    <location>
        <begin position="216"/>
        <end position="240"/>
    </location>
</feature>
<dbReference type="InterPro" id="IPR050327">
    <property type="entry name" value="Proton-linked_MCT"/>
</dbReference>
<evidence type="ECO:0000256" key="4">
    <source>
        <dbReference type="SAM" id="Phobius"/>
    </source>
</evidence>
<keyword evidence="4" id="KW-0812">Transmembrane</keyword>
<feature type="transmembrane region" description="Helical" evidence="4">
    <location>
        <begin position="124"/>
        <end position="145"/>
    </location>
</feature>
<dbReference type="InterPro" id="IPR036259">
    <property type="entry name" value="MFS_trans_sf"/>
</dbReference>
<dbReference type="GO" id="GO:0016020">
    <property type="term" value="C:membrane"/>
    <property type="evidence" value="ECO:0007669"/>
    <property type="project" value="UniProtKB-SubCell"/>
</dbReference>
<feature type="transmembrane region" description="Helical" evidence="4">
    <location>
        <begin position="577"/>
        <end position="596"/>
    </location>
</feature>
<evidence type="ECO:0000256" key="3">
    <source>
        <dbReference type="SAM" id="MobiDB-lite"/>
    </source>
</evidence>
<feature type="transmembrane region" description="Helical" evidence="4">
    <location>
        <begin position="252"/>
        <end position="269"/>
    </location>
</feature>
<gene>
    <name evidence="6" type="ORF">H4219_005827</name>
</gene>
<feature type="transmembrane region" description="Helical" evidence="4">
    <location>
        <begin position="551"/>
        <end position="570"/>
    </location>
</feature>
<comment type="similarity">
    <text evidence="2">Belongs to the major facilitator superfamily. Monocarboxylate porter (TC 2.A.1.13) family.</text>
</comment>
<protein>
    <recommendedName>
        <fullName evidence="5">Major facilitator superfamily (MFS) profile domain-containing protein</fullName>
    </recommendedName>
</protein>
<dbReference type="EMBL" id="JANBPU010000409">
    <property type="protein sequence ID" value="KAJ1911784.1"/>
    <property type="molecule type" value="Genomic_DNA"/>
</dbReference>
<proteinExistence type="inferred from homology"/>
<feature type="region of interest" description="Disordered" evidence="3">
    <location>
        <begin position="49"/>
        <end position="99"/>
    </location>
</feature>
<dbReference type="PROSITE" id="PS50850">
    <property type="entry name" value="MFS"/>
    <property type="match status" value="1"/>
</dbReference>
<dbReference type="SUPFAM" id="SSF103473">
    <property type="entry name" value="MFS general substrate transporter"/>
    <property type="match status" value="1"/>
</dbReference>
<dbReference type="InterPro" id="IPR020846">
    <property type="entry name" value="MFS_dom"/>
</dbReference>
<comment type="subcellular location">
    <subcellularLocation>
        <location evidence="1">Membrane</location>
        <topology evidence="1">Multi-pass membrane protein</topology>
    </subcellularLocation>
</comment>
<feature type="domain" description="Major facilitator superfamily (MFS) profile" evidence="5">
    <location>
        <begin position="124"/>
        <end position="700"/>
    </location>
</feature>
<accession>A0A9W7ZVV3</accession>
<dbReference type="InterPro" id="IPR011701">
    <property type="entry name" value="MFS"/>
</dbReference>